<dbReference type="Gene3D" id="2.130.10.10">
    <property type="entry name" value="YVTN repeat-like/Quinoprotein amine dehydrogenase"/>
    <property type="match status" value="1"/>
</dbReference>
<accession>A0AAV5RGR7</accession>
<feature type="compositionally biased region" description="Basic and acidic residues" evidence="4">
    <location>
        <begin position="67"/>
        <end position="79"/>
    </location>
</feature>
<dbReference type="GO" id="GO:0043130">
    <property type="term" value="F:ubiquitin binding"/>
    <property type="evidence" value="ECO:0007669"/>
    <property type="project" value="TreeGrafter"/>
</dbReference>
<dbReference type="PROSITE" id="PS50181">
    <property type="entry name" value="FBOX"/>
    <property type="match status" value="1"/>
</dbReference>
<dbReference type="PRINTS" id="PR00320">
    <property type="entry name" value="GPROTEINBRPT"/>
</dbReference>
<evidence type="ECO:0000256" key="3">
    <source>
        <dbReference type="PROSITE-ProRule" id="PRU00221"/>
    </source>
</evidence>
<protein>
    <submittedName>
        <fullName evidence="6">SCF ubiquitin ligase complex subunit</fullName>
    </submittedName>
</protein>
<dbReference type="InterPro" id="IPR019775">
    <property type="entry name" value="WD40_repeat_CS"/>
</dbReference>
<dbReference type="GO" id="GO:0043161">
    <property type="term" value="P:proteasome-mediated ubiquitin-dependent protein catabolic process"/>
    <property type="evidence" value="ECO:0007669"/>
    <property type="project" value="TreeGrafter"/>
</dbReference>
<name>A0AAV5RGR7_STABA</name>
<sequence>MERKTSLTSLPRSMFPLENAATPHFLRHFDYQTSDGKHTFDESSDGVKSVMPTQLANSVSKRISYRSELEDPVPKRRETDFEDETLNAPTEEPVEINTSVVPLLNANNNTFDIVTPRSWRSLNEPSLLSPTASPRSPELASSGDGSSDSEENEQVNPAILDAPLSARAFAPTTPNEARYFLDIPPFLKEYKVNRQIKDLVHTFEQLPQPLHRYALFQLLKGCDRNTLSSLFSIVEQSLEFDILSQMPAEIRSMVLQHLDTQSVVSATQVCKLWYHHIDENEKLWKRLLVSEQLKPTDSDFQRARDEGWGYTGWTTQNSKATSCPTNIYGIPVNIYKAVYRRLSLIHQNWMRPDVVPRSYEIQSPDREVITCLDFDEDYIIASTEGKRHLNVYNTQTGELLHEFTSHDGGVWALKRVSKDIIVSGSTDHTVRVWSLSKNRCTHVFRGHHATVRCLDVVMPEEGVTHYQFPVILTGSRDTTLRLWRLPDAEDPDYDSKLAFVDLDNPYFLAELRGHEESVRAVCGHGNVAVSGSYDYKVRVWDLGTNKCRHVLEGHENKVYAAIIDPERNRCISASMDNHIKVWDLDTGAELYTLDGHTGLVGLLGLRDNILVSAAADKTLRIWNPESGKLVHNLVGHDTAILCFDHDGRRVVSGSERHLKLWDTRSGEFCRDLLTNIEHIWQVSFDGRHCVAAVARGGYSYLTVLDFDFDPSRVNTIDESLPDVNASRIVELDA</sequence>
<feature type="compositionally biased region" description="Polar residues" evidence="4">
    <location>
        <begin position="122"/>
        <end position="134"/>
    </location>
</feature>
<evidence type="ECO:0000313" key="6">
    <source>
        <dbReference type="EMBL" id="GMM50784.1"/>
    </source>
</evidence>
<dbReference type="Pfam" id="PF12937">
    <property type="entry name" value="F-box-like"/>
    <property type="match status" value="1"/>
</dbReference>
<dbReference type="PANTHER" id="PTHR19849">
    <property type="entry name" value="PHOSPHOLIPASE A-2-ACTIVATING PROTEIN"/>
    <property type="match status" value="1"/>
</dbReference>
<dbReference type="SUPFAM" id="SSF50978">
    <property type="entry name" value="WD40 repeat-like"/>
    <property type="match status" value="1"/>
</dbReference>
<dbReference type="GO" id="GO:0005634">
    <property type="term" value="C:nucleus"/>
    <property type="evidence" value="ECO:0007669"/>
    <property type="project" value="TreeGrafter"/>
</dbReference>
<keyword evidence="2" id="KW-0677">Repeat</keyword>
<dbReference type="PANTHER" id="PTHR19849:SF1">
    <property type="entry name" value="F-BOX_WD REPEAT-CONTAINING PROTEIN 7"/>
    <property type="match status" value="1"/>
</dbReference>
<gene>
    <name evidence="6" type="ORF">DASB73_017420</name>
</gene>
<feature type="repeat" description="WD" evidence="3">
    <location>
        <begin position="551"/>
        <end position="592"/>
    </location>
</feature>
<keyword evidence="1 3" id="KW-0853">WD repeat</keyword>
<proteinExistence type="predicted"/>
<dbReference type="EMBL" id="BTGC01000003">
    <property type="protein sequence ID" value="GMM50784.1"/>
    <property type="molecule type" value="Genomic_DNA"/>
</dbReference>
<feature type="region of interest" description="Disordered" evidence="4">
    <location>
        <begin position="67"/>
        <end position="89"/>
    </location>
</feature>
<dbReference type="GO" id="GO:0005737">
    <property type="term" value="C:cytoplasm"/>
    <property type="evidence" value="ECO:0007669"/>
    <property type="project" value="TreeGrafter"/>
</dbReference>
<dbReference type="CDD" id="cd00200">
    <property type="entry name" value="WD40"/>
    <property type="match status" value="1"/>
</dbReference>
<keyword evidence="7" id="KW-1185">Reference proteome</keyword>
<dbReference type="InterPro" id="IPR036047">
    <property type="entry name" value="F-box-like_dom_sf"/>
</dbReference>
<dbReference type="InterPro" id="IPR015943">
    <property type="entry name" value="WD40/YVTN_repeat-like_dom_sf"/>
</dbReference>
<dbReference type="InterPro" id="IPR001810">
    <property type="entry name" value="F-box_dom"/>
</dbReference>
<dbReference type="GO" id="GO:0016874">
    <property type="term" value="F:ligase activity"/>
    <property type="evidence" value="ECO:0007669"/>
    <property type="project" value="UniProtKB-KW"/>
</dbReference>
<feature type="repeat" description="WD" evidence="3">
    <location>
        <begin position="403"/>
        <end position="443"/>
    </location>
</feature>
<feature type="region of interest" description="Disordered" evidence="4">
    <location>
        <begin position="122"/>
        <end position="154"/>
    </location>
</feature>
<dbReference type="PROSITE" id="PS00678">
    <property type="entry name" value="WD_REPEATS_1"/>
    <property type="match status" value="2"/>
</dbReference>
<dbReference type="AlphaFoldDB" id="A0AAV5RGR7"/>
<dbReference type="GO" id="GO:0010992">
    <property type="term" value="P:ubiquitin recycling"/>
    <property type="evidence" value="ECO:0007669"/>
    <property type="project" value="TreeGrafter"/>
</dbReference>
<keyword evidence="6" id="KW-0436">Ligase</keyword>
<feature type="domain" description="F-box" evidence="5">
    <location>
        <begin position="240"/>
        <end position="287"/>
    </location>
</feature>
<dbReference type="PROSITE" id="PS50082">
    <property type="entry name" value="WD_REPEATS_2"/>
    <property type="match status" value="4"/>
</dbReference>
<dbReference type="SUPFAM" id="SSF81383">
    <property type="entry name" value="F-box domain"/>
    <property type="match status" value="1"/>
</dbReference>
<evidence type="ECO:0000256" key="2">
    <source>
        <dbReference type="ARBA" id="ARBA00022737"/>
    </source>
</evidence>
<organism evidence="6 7">
    <name type="scientific">Starmerella bacillaris</name>
    <name type="common">Yeast</name>
    <name type="synonym">Candida zemplinina</name>
    <dbReference type="NCBI Taxonomy" id="1247836"/>
    <lineage>
        <taxon>Eukaryota</taxon>
        <taxon>Fungi</taxon>
        <taxon>Dikarya</taxon>
        <taxon>Ascomycota</taxon>
        <taxon>Saccharomycotina</taxon>
        <taxon>Dipodascomycetes</taxon>
        <taxon>Dipodascales</taxon>
        <taxon>Trichomonascaceae</taxon>
        <taxon>Starmerella</taxon>
    </lineage>
</organism>
<evidence type="ECO:0000256" key="1">
    <source>
        <dbReference type="ARBA" id="ARBA00022574"/>
    </source>
</evidence>
<feature type="repeat" description="WD" evidence="3">
    <location>
        <begin position="511"/>
        <end position="550"/>
    </location>
</feature>
<evidence type="ECO:0000313" key="7">
    <source>
        <dbReference type="Proteomes" id="UP001362899"/>
    </source>
</evidence>
<dbReference type="SMART" id="SM00320">
    <property type="entry name" value="WD40"/>
    <property type="match status" value="7"/>
</dbReference>
<dbReference type="PROSITE" id="PS50294">
    <property type="entry name" value="WD_REPEATS_REGION"/>
    <property type="match status" value="4"/>
</dbReference>
<dbReference type="InterPro" id="IPR036322">
    <property type="entry name" value="WD40_repeat_dom_sf"/>
</dbReference>
<reference evidence="6 7" key="1">
    <citation type="journal article" date="2023" name="Elife">
        <title>Identification of key yeast species and microbe-microbe interactions impacting larval growth of Drosophila in the wild.</title>
        <authorList>
            <person name="Mure A."/>
            <person name="Sugiura Y."/>
            <person name="Maeda R."/>
            <person name="Honda K."/>
            <person name="Sakurai N."/>
            <person name="Takahashi Y."/>
            <person name="Watada M."/>
            <person name="Katoh T."/>
            <person name="Gotoh A."/>
            <person name="Gotoh Y."/>
            <person name="Taniguchi I."/>
            <person name="Nakamura K."/>
            <person name="Hayashi T."/>
            <person name="Katayama T."/>
            <person name="Uemura T."/>
            <person name="Hattori Y."/>
        </authorList>
    </citation>
    <scope>NUCLEOTIDE SEQUENCE [LARGE SCALE GENOMIC DNA]</scope>
    <source>
        <strain evidence="6 7">SB-73</strain>
    </source>
</reference>
<comment type="caution">
    <text evidence="6">The sequence shown here is derived from an EMBL/GenBank/DDBJ whole genome shotgun (WGS) entry which is preliminary data.</text>
</comment>
<dbReference type="Gene3D" id="1.20.1280.50">
    <property type="match status" value="1"/>
</dbReference>
<feature type="repeat" description="WD" evidence="3">
    <location>
        <begin position="593"/>
        <end position="632"/>
    </location>
</feature>
<evidence type="ECO:0000256" key="4">
    <source>
        <dbReference type="SAM" id="MobiDB-lite"/>
    </source>
</evidence>
<dbReference type="InterPro" id="IPR020472">
    <property type="entry name" value="WD40_PAC1"/>
</dbReference>
<dbReference type="Proteomes" id="UP001362899">
    <property type="component" value="Unassembled WGS sequence"/>
</dbReference>
<dbReference type="InterPro" id="IPR001680">
    <property type="entry name" value="WD40_rpt"/>
</dbReference>
<evidence type="ECO:0000259" key="5">
    <source>
        <dbReference type="PROSITE" id="PS50181"/>
    </source>
</evidence>
<dbReference type="Pfam" id="PF00400">
    <property type="entry name" value="WD40"/>
    <property type="match status" value="6"/>
</dbReference>
<dbReference type="SMART" id="SM00256">
    <property type="entry name" value="FBOX"/>
    <property type="match status" value="1"/>
</dbReference>